<dbReference type="EMBL" id="OY726397">
    <property type="protein sequence ID" value="CAJ1506234.1"/>
    <property type="molecule type" value="Genomic_DNA"/>
</dbReference>
<name>A0ABM9LX67_9MYCO</name>
<accession>A0ABM9LX67</accession>
<dbReference type="GO" id="GO:0008887">
    <property type="term" value="F:glycerate kinase activity"/>
    <property type="evidence" value="ECO:0007669"/>
    <property type="project" value="UniProtKB-EC"/>
</dbReference>
<evidence type="ECO:0000256" key="2">
    <source>
        <dbReference type="ARBA" id="ARBA00022679"/>
    </source>
</evidence>
<dbReference type="InterPro" id="IPR036129">
    <property type="entry name" value="Glycerate_kinase_sf"/>
</dbReference>
<gene>
    <name evidence="5" type="ORF">MU0053_003138</name>
</gene>
<proteinExistence type="inferred from homology"/>
<evidence type="ECO:0000313" key="5">
    <source>
        <dbReference type="EMBL" id="CAJ1506234.1"/>
    </source>
</evidence>
<dbReference type="SUPFAM" id="SSF110738">
    <property type="entry name" value="Glycerate kinase I"/>
    <property type="match status" value="1"/>
</dbReference>
<dbReference type="InterPro" id="IPR018193">
    <property type="entry name" value="Glyc_kinase_flavodox-like_fold"/>
</dbReference>
<evidence type="ECO:0000256" key="1">
    <source>
        <dbReference type="ARBA" id="ARBA00006284"/>
    </source>
</evidence>
<keyword evidence="3 4" id="KW-0418">Kinase</keyword>
<dbReference type="InterPro" id="IPR004381">
    <property type="entry name" value="Glycerate_kinase"/>
</dbReference>
<protein>
    <submittedName>
        <fullName evidence="5">Glycerate kinase</fullName>
        <ecNumber evidence="5">2.7.1.31</ecNumber>
    </submittedName>
</protein>
<dbReference type="InterPro" id="IPR018197">
    <property type="entry name" value="Glycerate_kinase_RE-like"/>
</dbReference>
<dbReference type="Gene3D" id="3.40.50.10350">
    <property type="entry name" value="Glycerate kinase, domain 1"/>
    <property type="match status" value="1"/>
</dbReference>
<evidence type="ECO:0000256" key="3">
    <source>
        <dbReference type="ARBA" id="ARBA00022777"/>
    </source>
</evidence>
<evidence type="ECO:0000256" key="4">
    <source>
        <dbReference type="PIRNR" id="PIRNR006078"/>
    </source>
</evidence>
<reference evidence="5 6" key="1">
    <citation type="submission" date="2023-08" db="EMBL/GenBank/DDBJ databases">
        <authorList>
            <person name="Folkvardsen B D."/>
            <person name="Norman A."/>
        </authorList>
    </citation>
    <scope>NUCLEOTIDE SEQUENCE [LARGE SCALE GENOMIC DNA]</scope>
    <source>
        <strain evidence="5 6">Mu0053</strain>
    </source>
</reference>
<dbReference type="PANTHER" id="PTHR21599:SF0">
    <property type="entry name" value="GLYCERATE KINASE"/>
    <property type="match status" value="1"/>
</dbReference>
<evidence type="ECO:0000313" key="6">
    <source>
        <dbReference type="Proteomes" id="UP001190465"/>
    </source>
</evidence>
<dbReference type="PANTHER" id="PTHR21599">
    <property type="entry name" value="GLYCERATE KINASE"/>
    <property type="match status" value="1"/>
</dbReference>
<comment type="similarity">
    <text evidence="1 4">Belongs to the glycerate kinase type-1 family.</text>
</comment>
<dbReference type="NCBIfam" id="TIGR00045">
    <property type="entry name" value="glycerate kinase"/>
    <property type="match status" value="1"/>
</dbReference>
<organism evidence="5 6">
    <name type="scientific">[Mycobacterium] burgundiense</name>
    <dbReference type="NCBI Taxonomy" id="3064286"/>
    <lineage>
        <taxon>Bacteria</taxon>
        <taxon>Bacillati</taxon>
        <taxon>Actinomycetota</taxon>
        <taxon>Actinomycetes</taxon>
        <taxon>Mycobacteriales</taxon>
        <taxon>Mycobacteriaceae</taxon>
        <taxon>Mycolicibacterium</taxon>
    </lineage>
</organism>
<dbReference type="Gene3D" id="3.90.1510.10">
    <property type="entry name" value="Glycerate kinase, domain 2"/>
    <property type="match status" value="1"/>
</dbReference>
<keyword evidence="6" id="KW-1185">Reference proteome</keyword>
<keyword evidence="2 4" id="KW-0808">Transferase</keyword>
<dbReference type="RefSeq" id="WP_308478553.1">
    <property type="nucleotide sequence ID" value="NZ_OY726397.1"/>
</dbReference>
<dbReference type="EC" id="2.7.1.31" evidence="5"/>
<dbReference type="Proteomes" id="UP001190465">
    <property type="component" value="Chromosome"/>
</dbReference>
<dbReference type="PIRSF" id="PIRSF006078">
    <property type="entry name" value="GlxK"/>
    <property type="match status" value="1"/>
</dbReference>
<dbReference type="Pfam" id="PF02595">
    <property type="entry name" value="Gly_kinase"/>
    <property type="match status" value="1"/>
</dbReference>
<sequence length="361" mass="35780">MKVLIAPDSFKGSASAAEVAAALAHGWRSMRGDDEIVLLPQADGGEGTLEAIATAGAWHWRQLEVHGPDGRRVPARWLLDDDGRAVAELAESSGIALLPRLDPWRADSRGLGEVIAAALAAGARSVQVGLGGSASTDGGAGVLMALGLKAFDAGGNPIGVGARGLAELAHVDAEGLAALPPGGVELLADTEAPLYGPRGAAAVFGPQKGANPEDIAGLDSGLRRWAQALRAAGLAADPEQPGAGAAGGVGFGLLAWGATTTSGSQRIAALTGLPRHLADADVVVTGEGRFDDTSLGGKLVGHVLAAAEQAGTAAVVVAGQVAAQCTVPTVSLTELAGSGDAAIGDPLRWLHAAGAVAAQRV</sequence>